<evidence type="ECO:0000313" key="2">
    <source>
        <dbReference type="Proteomes" id="UP000624419"/>
    </source>
</evidence>
<keyword evidence="2" id="KW-1185">Reference proteome</keyword>
<organism evidence="1 2">
    <name type="scientific">Salinimonas profundi</name>
    <dbReference type="NCBI Taxonomy" id="2729140"/>
    <lineage>
        <taxon>Bacteria</taxon>
        <taxon>Pseudomonadati</taxon>
        <taxon>Pseudomonadota</taxon>
        <taxon>Gammaproteobacteria</taxon>
        <taxon>Alteromonadales</taxon>
        <taxon>Alteromonadaceae</taxon>
        <taxon>Alteromonas/Salinimonas group</taxon>
        <taxon>Salinimonas</taxon>
    </lineage>
</organism>
<reference evidence="1 2" key="1">
    <citation type="submission" date="2020-04" db="EMBL/GenBank/DDBJ databases">
        <title>Salinimonas sp. HHU 13199.</title>
        <authorList>
            <person name="Cui X."/>
            <person name="Zhang D."/>
        </authorList>
    </citation>
    <scope>NUCLEOTIDE SEQUENCE [LARGE SCALE GENOMIC DNA]</scope>
    <source>
        <strain evidence="1 2">HHU 13199</strain>
    </source>
</reference>
<dbReference type="Proteomes" id="UP000624419">
    <property type="component" value="Unassembled WGS sequence"/>
</dbReference>
<accession>A0ABR8LN13</accession>
<dbReference type="RefSeq" id="WP_191026631.1">
    <property type="nucleotide sequence ID" value="NZ_JABBXD010000016.1"/>
</dbReference>
<name>A0ABR8LN13_9ALTE</name>
<dbReference type="EMBL" id="JABBXD010000016">
    <property type="protein sequence ID" value="MBD3587582.1"/>
    <property type="molecule type" value="Genomic_DNA"/>
</dbReference>
<sequence length="131" mass="14567">MFKRGFLKKPSTIIFYTCFFVLGCDGNDFSGDLSPSHISSSIEDEFGNKIVSSYVHVALKTDFNANEALRLATIVNGKVIGNISELNIWQIEVHSSSSEELDALIALLEKESSVRYGMVDFEVDGERLPQK</sequence>
<protein>
    <submittedName>
        <fullName evidence="1">Uncharacterized protein</fullName>
    </submittedName>
</protein>
<evidence type="ECO:0000313" key="1">
    <source>
        <dbReference type="EMBL" id="MBD3587582.1"/>
    </source>
</evidence>
<proteinExistence type="predicted"/>
<gene>
    <name evidence="1" type="ORF">HHX48_17730</name>
</gene>
<comment type="caution">
    <text evidence="1">The sequence shown here is derived from an EMBL/GenBank/DDBJ whole genome shotgun (WGS) entry which is preliminary data.</text>
</comment>
<dbReference type="PROSITE" id="PS51257">
    <property type="entry name" value="PROKAR_LIPOPROTEIN"/>
    <property type="match status" value="1"/>
</dbReference>